<feature type="transmembrane region" description="Helical" evidence="5">
    <location>
        <begin position="385"/>
        <end position="407"/>
    </location>
</feature>
<name>A0A9N8PHX4_9PEZI</name>
<dbReference type="AlphaFoldDB" id="A0A9N8PHX4"/>
<feature type="non-terminal residue" evidence="7">
    <location>
        <position position="556"/>
    </location>
</feature>
<protein>
    <recommendedName>
        <fullName evidence="6">Major facilitator superfamily (MFS) profile domain-containing protein</fullName>
    </recommendedName>
</protein>
<gene>
    <name evidence="7" type="ORF">AWRI4619_LOCUS8699</name>
</gene>
<feature type="transmembrane region" description="Helical" evidence="5">
    <location>
        <begin position="98"/>
        <end position="116"/>
    </location>
</feature>
<reference evidence="7" key="1">
    <citation type="submission" date="2020-06" db="EMBL/GenBank/DDBJ databases">
        <authorList>
            <person name="Onetto C."/>
        </authorList>
    </citation>
    <scope>NUCLEOTIDE SEQUENCE</scope>
</reference>
<evidence type="ECO:0000256" key="4">
    <source>
        <dbReference type="ARBA" id="ARBA00023136"/>
    </source>
</evidence>
<comment type="caution">
    <text evidence="7">The sequence shown here is derived from an EMBL/GenBank/DDBJ whole genome shotgun (WGS) entry which is preliminary data.</text>
</comment>
<dbReference type="PANTHER" id="PTHR24064">
    <property type="entry name" value="SOLUTE CARRIER FAMILY 22 MEMBER"/>
    <property type="match status" value="1"/>
</dbReference>
<feature type="transmembrane region" description="Helical" evidence="5">
    <location>
        <begin position="481"/>
        <end position="504"/>
    </location>
</feature>
<sequence>PADRRQYVLDSLEHSRRREWLWVVVVAGVGFLTDAYNIFAINLVMPMVGHIYYPDSTPQPGVVPQKYTVAINIATLGGSILGQLGFGLAGDWLGRRKAYGLELIITVAAALGSAMASNGYASNEDKGSMSLIAWLVFWRLVMGIGIGADYPLSAVLCSEMAPTRLRGRMLTAVFMCQPLGQLLATLIPLIAVYAARGSLPNSTRVCDGDCARTLDIIWRLILGLGAVPAAASLWFRLTIIERYTVDIVRDDHQAAVDVNRYFYSGDHFSTRSRDSFQQDHEDGQHMDGTDNPIFPLSVVDSQEAQQPPQASWSDIVDYFWHQGNYRTLVTTSLTWLSLDLAFYGLGMNDYRALGQIWSTSSGDDPESTYNPLDPPFLYQSLLANAWQSLLIVSLGAILGNLITLVSINRLGRRTIQINGFFWLFVLFLVIGTSYHKLVNTPRSSVLVILYILTQIFFNFGPNTTTYIIPAEVFPTRYRSTAHGISAAFGKLGAVVSQCILIPHGIREDKYYLLVFSAFMLVGLVLTVYWIPRSRDKNGQTLTLEELALGRAAVKSE</sequence>
<dbReference type="InterPro" id="IPR005829">
    <property type="entry name" value="Sugar_transporter_CS"/>
</dbReference>
<dbReference type="InterPro" id="IPR036259">
    <property type="entry name" value="MFS_trans_sf"/>
</dbReference>
<evidence type="ECO:0000313" key="7">
    <source>
        <dbReference type="EMBL" id="CAD0095221.1"/>
    </source>
</evidence>
<dbReference type="Pfam" id="PF00083">
    <property type="entry name" value="Sugar_tr"/>
    <property type="match status" value="2"/>
</dbReference>
<keyword evidence="4 5" id="KW-0472">Membrane</keyword>
<evidence type="ECO:0000256" key="3">
    <source>
        <dbReference type="ARBA" id="ARBA00022989"/>
    </source>
</evidence>
<dbReference type="InterPro" id="IPR020846">
    <property type="entry name" value="MFS_dom"/>
</dbReference>
<feature type="transmembrane region" description="Helical" evidence="5">
    <location>
        <begin position="20"/>
        <end position="47"/>
    </location>
</feature>
<keyword evidence="8" id="KW-1185">Reference proteome</keyword>
<dbReference type="Proteomes" id="UP000716446">
    <property type="component" value="Unassembled WGS sequence"/>
</dbReference>
<evidence type="ECO:0000256" key="1">
    <source>
        <dbReference type="ARBA" id="ARBA00004141"/>
    </source>
</evidence>
<accession>A0A9N8PHX4</accession>
<keyword evidence="2 5" id="KW-0812">Transmembrane</keyword>
<organism evidence="7 8">
    <name type="scientific">Aureobasidium vineae</name>
    <dbReference type="NCBI Taxonomy" id="2773715"/>
    <lineage>
        <taxon>Eukaryota</taxon>
        <taxon>Fungi</taxon>
        <taxon>Dikarya</taxon>
        <taxon>Ascomycota</taxon>
        <taxon>Pezizomycotina</taxon>
        <taxon>Dothideomycetes</taxon>
        <taxon>Dothideomycetidae</taxon>
        <taxon>Dothideales</taxon>
        <taxon>Saccotheciaceae</taxon>
        <taxon>Aureobasidium</taxon>
    </lineage>
</organism>
<dbReference type="Gene3D" id="1.20.1250.20">
    <property type="entry name" value="MFS general substrate transporter like domains"/>
    <property type="match status" value="2"/>
</dbReference>
<feature type="transmembrane region" description="Helical" evidence="5">
    <location>
        <begin position="419"/>
        <end position="437"/>
    </location>
</feature>
<evidence type="ECO:0000259" key="6">
    <source>
        <dbReference type="PROSITE" id="PS50850"/>
    </source>
</evidence>
<dbReference type="GO" id="GO:0016020">
    <property type="term" value="C:membrane"/>
    <property type="evidence" value="ECO:0007669"/>
    <property type="project" value="UniProtKB-SubCell"/>
</dbReference>
<feature type="transmembrane region" description="Helical" evidence="5">
    <location>
        <begin position="136"/>
        <end position="157"/>
    </location>
</feature>
<feature type="transmembrane region" description="Helical" evidence="5">
    <location>
        <begin position="67"/>
        <end position="86"/>
    </location>
</feature>
<feature type="transmembrane region" description="Helical" evidence="5">
    <location>
        <begin position="510"/>
        <end position="530"/>
    </location>
</feature>
<dbReference type="InterPro" id="IPR005828">
    <property type="entry name" value="MFS_sugar_transport-like"/>
</dbReference>
<feature type="transmembrane region" description="Helical" evidence="5">
    <location>
        <begin position="443"/>
        <end position="460"/>
    </location>
</feature>
<proteinExistence type="predicted"/>
<comment type="subcellular location">
    <subcellularLocation>
        <location evidence="1">Membrane</location>
        <topology evidence="1">Multi-pass membrane protein</topology>
    </subcellularLocation>
</comment>
<dbReference type="EMBL" id="CAIJEN010000015">
    <property type="protein sequence ID" value="CAD0095221.1"/>
    <property type="molecule type" value="Genomic_DNA"/>
</dbReference>
<dbReference type="PROSITE" id="PS50850">
    <property type="entry name" value="MFS"/>
    <property type="match status" value="1"/>
</dbReference>
<feature type="transmembrane region" description="Helical" evidence="5">
    <location>
        <begin position="327"/>
        <end position="345"/>
    </location>
</feature>
<evidence type="ECO:0000313" key="8">
    <source>
        <dbReference type="Proteomes" id="UP000716446"/>
    </source>
</evidence>
<dbReference type="PROSITE" id="PS00217">
    <property type="entry name" value="SUGAR_TRANSPORT_2"/>
    <property type="match status" value="1"/>
</dbReference>
<keyword evidence="3 5" id="KW-1133">Transmembrane helix</keyword>
<feature type="transmembrane region" description="Helical" evidence="5">
    <location>
        <begin position="216"/>
        <end position="235"/>
    </location>
</feature>
<evidence type="ECO:0000256" key="5">
    <source>
        <dbReference type="SAM" id="Phobius"/>
    </source>
</evidence>
<dbReference type="SUPFAM" id="SSF103473">
    <property type="entry name" value="MFS general substrate transporter"/>
    <property type="match status" value="1"/>
</dbReference>
<feature type="transmembrane region" description="Helical" evidence="5">
    <location>
        <begin position="169"/>
        <end position="196"/>
    </location>
</feature>
<dbReference type="GO" id="GO:0022857">
    <property type="term" value="F:transmembrane transporter activity"/>
    <property type="evidence" value="ECO:0007669"/>
    <property type="project" value="InterPro"/>
</dbReference>
<evidence type="ECO:0000256" key="2">
    <source>
        <dbReference type="ARBA" id="ARBA00022692"/>
    </source>
</evidence>
<feature type="domain" description="Major facilitator superfamily (MFS) profile" evidence="6">
    <location>
        <begin position="23"/>
        <end position="534"/>
    </location>
</feature>